<gene>
    <name evidence="1" type="ORF">FRC96_19905</name>
</gene>
<evidence type="ECO:0000313" key="1">
    <source>
        <dbReference type="EMBL" id="TXD31896.1"/>
    </source>
</evidence>
<dbReference type="EMBL" id="VOSL01000144">
    <property type="protein sequence ID" value="TXD31896.1"/>
    <property type="molecule type" value="Genomic_DNA"/>
</dbReference>
<dbReference type="AlphaFoldDB" id="A0A5C6WTP3"/>
<comment type="caution">
    <text evidence="1">The sequence shown here is derived from an EMBL/GenBank/DDBJ whole genome shotgun (WGS) entry which is preliminary data.</text>
</comment>
<dbReference type="Proteomes" id="UP000321046">
    <property type="component" value="Unassembled WGS sequence"/>
</dbReference>
<dbReference type="GO" id="GO:0015035">
    <property type="term" value="F:protein-disulfide reductase activity"/>
    <property type="evidence" value="ECO:0007669"/>
    <property type="project" value="InterPro"/>
</dbReference>
<reference evidence="1 2" key="1">
    <citation type="submission" date="2019-08" db="EMBL/GenBank/DDBJ databases">
        <title>Bradymonadales sp. TMQ2.</title>
        <authorList>
            <person name="Liang Q."/>
        </authorList>
    </citation>
    <scope>NUCLEOTIDE SEQUENCE [LARGE SCALE GENOMIC DNA]</scope>
    <source>
        <strain evidence="1 2">TMQ2</strain>
    </source>
</reference>
<dbReference type="InterPro" id="IPR007263">
    <property type="entry name" value="DCC1-like"/>
</dbReference>
<dbReference type="OrthoDB" id="9785438at2"/>
<name>A0A5C6WTP3_9DELT</name>
<dbReference type="RefSeq" id="WP_146977184.1">
    <property type="nucleotide sequence ID" value="NZ_VOSL01000144.1"/>
</dbReference>
<evidence type="ECO:0000313" key="2">
    <source>
        <dbReference type="Proteomes" id="UP000321046"/>
    </source>
</evidence>
<accession>A0A5C6WTP3</accession>
<proteinExistence type="predicted"/>
<organism evidence="1 2">
    <name type="scientific">Lujinxingia vulgaris</name>
    <dbReference type="NCBI Taxonomy" id="2600176"/>
    <lineage>
        <taxon>Bacteria</taxon>
        <taxon>Deltaproteobacteria</taxon>
        <taxon>Bradymonadales</taxon>
        <taxon>Lujinxingiaceae</taxon>
        <taxon>Lujinxingia</taxon>
    </lineage>
</organism>
<protein>
    <submittedName>
        <fullName evidence="1">DUF393 domain-containing protein</fullName>
    </submittedName>
</protein>
<sequence length="142" mass="16782">MSEAYALSIRVEDAPEKATLLYDAECGFCTYWARRWAMKIGDALQIVALQRRGDRFHAISQRDLLEAIHLVDVEGRVWRGAAAVYKAASLRARYRLPWWMYRYVPGFRQLSEWVYRLVANNRMTASRLTRWMRRELPDDVPK</sequence>
<dbReference type="Pfam" id="PF04134">
    <property type="entry name" value="DCC1-like"/>
    <property type="match status" value="1"/>
</dbReference>